<keyword evidence="1" id="KW-0732">Signal</keyword>
<name>A0AAN7V0G6_9PEZI</name>
<reference evidence="2 3" key="1">
    <citation type="submission" date="2023-10" db="EMBL/GenBank/DDBJ databases">
        <title>Draft genome sequence of Xylaria bambusicola isolate GMP-LS, the root and basal stem rot pathogen of sugarcane in Indonesia.</title>
        <authorList>
            <person name="Selvaraj P."/>
            <person name="Muralishankar V."/>
            <person name="Muruganantham S."/>
            <person name="Sp S."/>
            <person name="Haryani S."/>
            <person name="Lau K.J.X."/>
            <person name="Naqvi N.I."/>
        </authorList>
    </citation>
    <scope>NUCLEOTIDE SEQUENCE [LARGE SCALE GENOMIC DNA]</scope>
    <source>
        <strain evidence="2">GMP-LS</strain>
    </source>
</reference>
<evidence type="ECO:0000313" key="2">
    <source>
        <dbReference type="EMBL" id="KAK5636611.1"/>
    </source>
</evidence>
<proteinExistence type="predicted"/>
<keyword evidence="3" id="KW-1185">Reference proteome</keyword>
<sequence>MAKSLMKLLAVPALLAGIAQSLPAAIKRQDPCPFTVDIPLDTYYKVGDYLEITWDPDGLVEGKIQLQVYG</sequence>
<feature type="chain" id="PRO_5042933648" evidence="1">
    <location>
        <begin position="22"/>
        <end position="70"/>
    </location>
</feature>
<dbReference type="EMBL" id="JAWHQM010000073">
    <property type="protein sequence ID" value="KAK5636611.1"/>
    <property type="molecule type" value="Genomic_DNA"/>
</dbReference>
<feature type="signal peptide" evidence="1">
    <location>
        <begin position="1"/>
        <end position="21"/>
    </location>
</feature>
<comment type="caution">
    <text evidence="2">The sequence shown here is derived from an EMBL/GenBank/DDBJ whole genome shotgun (WGS) entry which is preliminary data.</text>
</comment>
<evidence type="ECO:0000313" key="3">
    <source>
        <dbReference type="Proteomes" id="UP001305414"/>
    </source>
</evidence>
<dbReference type="AlphaFoldDB" id="A0AAN7V0G6"/>
<evidence type="ECO:0000256" key="1">
    <source>
        <dbReference type="SAM" id="SignalP"/>
    </source>
</evidence>
<protein>
    <submittedName>
        <fullName evidence="2">Uncharacterized protein</fullName>
    </submittedName>
</protein>
<dbReference type="Proteomes" id="UP001305414">
    <property type="component" value="Unassembled WGS sequence"/>
</dbReference>
<organism evidence="2 3">
    <name type="scientific">Xylaria bambusicola</name>
    <dbReference type="NCBI Taxonomy" id="326684"/>
    <lineage>
        <taxon>Eukaryota</taxon>
        <taxon>Fungi</taxon>
        <taxon>Dikarya</taxon>
        <taxon>Ascomycota</taxon>
        <taxon>Pezizomycotina</taxon>
        <taxon>Sordariomycetes</taxon>
        <taxon>Xylariomycetidae</taxon>
        <taxon>Xylariales</taxon>
        <taxon>Xylariaceae</taxon>
        <taxon>Xylaria</taxon>
    </lineage>
</organism>
<accession>A0AAN7V0G6</accession>
<gene>
    <name evidence="2" type="ORF">RRF57_012323</name>
</gene>